<keyword evidence="15" id="KW-1185">Reference proteome</keyword>
<dbReference type="GO" id="GO:0005384">
    <property type="term" value="F:manganese ion transmembrane transporter activity"/>
    <property type="evidence" value="ECO:0007669"/>
    <property type="project" value="InterPro"/>
</dbReference>
<feature type="region of interest" description="Disordered" evidence="12">
    <location>
        <begin position="315"/>
        <end position="403"/>
    </location>
</feature>
<evidence type="ECO:0000313" key="14">
    <source>
        <dbReference type="EnsemblPlants" id="OMERI01G36700.1"/>
    </source>
</evidence>
<evidence type="ECO:0000256" key="1">
    <source>
        <dbReference type="ARBA" id="ARBA00004128"/>
    </source>
</evidence>
<evidence type="ECO:0000256" key="3">
    <source>
        <dbReference type="ARBA" id="ARBA00022448"/>
    </source>
</evidence>
<dbReference type="Proteomes" id="UP000008021">
    <property type="component" value="Chromosome 1"/>
</dbReference>
<evidence type="ECO:0000256" key="9">
    <source>
        <dbReference type="ARBA" id="ARBA00023065"/>
    </source>
</evidence>
<feature type="compositionally biased region" description="Low complexity" evidence="12">
    <location>
        <begin position="363"/>
        <end position="382"/>
    </location>
</feature>
<feature type="transmembrane region" description="Helical" evidence="13">
    <location>
        <begin position="31"/>
        <end position="53"/>
    </location>
</feature>
<protein>
    <submittedName>
        <fullName evidence="14">Uncharacterized protein</fullName>
    </submittedName>
</protein>
<proteinExistence type="inferred from homology"/>
<evidence type="ECO:0000256" key="2">
    <source>
        <dbReference type="ARBA" id="ARBA00007049"/>
    </source>
</evidence>
<comment type="similarity">
    <text evidence="2">Belongs to the CCC1 family.</text>
</comment>
<evidence type="ECO:0000256" key="11">
    <source>
        <dbReference type="ARBA" id="ARBA00044464"/>
    </source>
</evidence>
<feature type="transmembrane region" description="Helical" evidence="13">
    <location>
        <begin position="65"/>
        <end position="86"/>
    </location>
</feature>
<feature type="compositionally biased region" description="Basic and acidic residues" evidence="12">
    <location>
        <begin position="345"/>
        <end position="357"/>
    </location>
</feature>
<dbReference type="AlphaFoldDB" id="A0A0E0CBA1"/>
<dbReference type="eggNOG" id="KOG4473">
    <property type="taxonomic scope" value="Eukaryota"/>
</dbReference>
<feature type="compositionally biased region" description="Basic and acidic residues" evidence="12">
    <location>
        <begin position="315"/>
        <end position="330"/>
    </location>
</feature>
<dbReference type="GO" id="GO:0006826">
    <property type="term" value="P:iron ion transport"/>
    <property type="evidence" value="ECO:0007669"/>
    <property type="project" value="UniProtKB-KW"/>
</dbReference>
<keyword evidence="9" id="KW-0406">Ion transport</keyword>
<sequence length="454" mass="49030">MAAINGDAELIMAEAKEEEEATHNGGNVHSWWLRAVVLGASNGLVSTASLMLGISMARPADKRTVLLFGLAGLVTDACSMAIGEYISVHAQLDVELAEIEHQLALSPLLYWCVRNWRFSSELLDTNAIGLHVLHQAPGFLVLQRLAVDGNHGVVCHHVRLDDAATAIATIGGGAAHEAEQVNRLPEQPGVAVHAEHGVVGDHTRDDTSTVHGPEQSVRLPREVELPIRVEHGVEHRQVGLDAHEEPVGGDGGVVGLEVGLDPGGAPKAGEERERLGRVAPAEGEVDKVGEEHEVESHGVVLHERQEGERVVEVARADERREERGVRERVGGDPSVLHLQEEAGGEAEHPARHVERSRRLYGMRSAEVGRSGARRSSSVTPRRASGRRERSVPRRRGETGRCGESAAARSYYLRRLASSPLLWLVVESGAATRPLLPRPRVAPPLLFAGGEEEKL</sequence>
<feature type="compositionally biased region" description="Basic and acidic residues" evidence="12">
    <location>
        <begin position="385"/>
        <end position="400"/>
    </location>
</feature>
<keyword evidence="8" id="KW-0408">Iron</keyword>
<comment type="catalytic activity">
    <reaction evidence="11">
        <text>Fe(2+)(in) = Fe(2+)(out)</text>
        <dbReference type="Rhea" id="RHEA:28486"/>
        <dbReference type="ChEBI" id="CHEBI:29033"/>
    </reaction>
    <physiologicalReaction direction="left-to-right" evidence="11">
        <dbReference type="Rhea" id="RHEA:28487"/>
    </physiologicalReaction>
</comment>
<dbReference type="InterPro" id="IPR008217">
    <property type="entry name" value="Ccc1_fam"/>
</dbReference>
<dbReference type="GO" id="GO:0030026">
    <property type="term" value="P:intracellular manganese ion homeostasis"/>
    <property type="evidence" value="ECO:0007669"/>
    <property type="project" value="InterPro"/>
</dbReference>
<evidence type="ECO:0000256" key="6">
    <source>
        <dbReference type="ARBA" id="ARBA00022692"/>
    </source>
</evidence>
<evidence type="ECO:0000256" key="10">
    <source>
        <dbReference type="ARBA" id="ARBA00023136"/>
    </source>
</evidence>
<evidence type="ECO:0000256" key="5">
    <source>
        <dbReference type="ARBA" id="ARBA00022554"/>
    </source>
</evidence>
<dbReference type="Pfam" id="PF01988">
    <property type="entry name" value="VIT1"/>
    <property type="match status" value="1"/>
</dbReference>
<keyword evidence="4" id="KW-0410">Iron transport</keyword>
<keyword evidence="6 13" id="KW-0812">Transmembrane</keyword>
<comment type="subcellular location">
    <subcellularLocation>
        <location evidence="1">Vacuole membrane</location>
        <topology evidence="1">Multi-pass membrane protein</topology>
    </subcellularLocation>
</comment>
<dbReference type="GO" id="GO:0005774">
    <property type="term" value="C:vacuolar membrane"/>
    <property type="evidence" value="ECO:0007669"/>
    <property type="project" value="UniProtKB-SubCell"/>
</dbReference>
<evidence type="ECO:0000313" key="15">
    <source>
        <dbReference type="Proteomes" id="UP000008021"/>
    </source>
</evidence>
<dbReference type="Gramene" id="OMERI01G36700.1">
    <property type="protein sequence ID" value="OMERI01G36700.1"/>
    <property type="gene ID" value="OMERI01G36700"/>
</dbReference>
<keyword evidence="3" id="KW-0813">Transport</keyword>
<keyword evidence="5" id="KW-0926">Vacuole</keyword>
<name>A0A0E0CBA1_9ORYZ</name>
<keyword evidence="10 13" id="KW-0472">Membrane</keyword>
<organism evidence="14">
    <name type="scientific">Oryza meridionalis</name>
    <dbReference type="NCBI Taxonomy" id="40149"/>
    <lineage>
        <taxon>Eukaryota</taxon>
        <taxon>Viridiplantae</taxon>
        <taxon>Streptophyta</taxon>
        <taxon>Embryophyta</taxon>
        <taxon>Tracheophyta</taxon>
        <taxon>Spermatophyta</taxon>
        <taxon>Magnoliopsida</taxon>
        <taxon>Liliopsida</taxon>
        <taxon>Poales</taxon>
        <taxon>Poaceae</taxon>
        <taxon>BOP clade</taxon>
        <taxon>Oryzoideae</taxon>
        <taxon>Oryzeae</taxon>
        <taxon>Oryzinae</taxon>
        <taxon>Oryza</taxon>
    </lineage>
</organism>
<evidence type="ECO:0000256" key="8">
    <source>
        <dbReference type="ARBA" id="ARBA00023004"/>
    </source>
</evidence>
<dbReference type="PANTHER" id="PTHR31851">
    <property type="entry name" value="FE(2+)/MN(2+) TRANSPORTER PCL1"/>
    <property type="match status" value="1"/>
</dbReference>
<evidence type="ECO:0000256" key="7">
    <source>
        <dbReference type="ARBA" id="ARBA00022989"/>
    </source>
</evidence>
<reference evidence="14" key="2">
    <citation type="submission" date="2018-05" db="EMBL/GenBank/DDBJ databases">
        <title>OmerRS3 (Oryza meridionalis Reference Sequence Version 3).</title>
        <authorList>
            <person name="Zhang J."/>
            <person name="Kudrna D."/>
            <person name="Lee S."/>
            <person name="Talag J."/>
            <person name="Welchert J."/>
            <person name="Wing R.A."/>
        </authorList>
    </citation>
    <scope>NUCLEOTIDE SEQUENCE [LARGE SCALE GENOMIC DNA]</scope>
    <source>
        <strain evidence="14">cv. OR44</strain>
    </source>
</reference>
<evidence type="ECO:0000256" key="13">
    <source>
        <dbReference type="SAM" id="Phobius"/>
    </source>
</evidence>
<evidence type="ECO:0000256" key="4">
    <source>
        <dbReference type="ARBA" id="ARBA00022496"/>
    </source>
</evidence>
<reference evidence="14" key="1">
    <citation type="submission" date="2015-04" db="UniProtKB">
        <authorList>
            <consortium name="EnsemblPlants"/>
        </authorList>
    </citation>
    <scope>IDENTIFICATION</scope>
</reference>
<dbReference type="HOGENOM" id="CLU_603246_0_0_1"/>
<keyword evidence="7 13" id="KW-1133">Transmembrane helix</keyword>
<evidence type="ECO:0000256" key="12">
    <source>
        <dbReference type="SAM" id="MobiDB-lite"/>
    </source>
</evidence>
<accession>A0A0E0CBA1</accession>
<dbReference type="EnsemblPlants" id="OMERI01G36700.1">
    <property type="protein sequence ID" value="OMERI01G36700.1"/>
    <property type="gene ID" value="OMERI01G36700"/>
</dbReference>
<dbReference type="STRING" id="40149.A0A0E0CBA1"/>